<evidence type="ECO:0000313" key="2">
    <source>
        <dbReference type="Proteomes" id="UP000599009"/>
    </source>
</evidence>
<dbReference type="Gene3D" id="2.60.120.10">
    <property type="entry name" value="Jelly Rolls"/>
    <property type="match status" value="1"/>
</dbReference>
<accession>A0ABQ2EQ10</accession>
<evidence type="ECO:0000313" key="1">
    <source>
        <dbReference type="EMBL" id="GGK16884.1"/>
    </source>
</evidence>
<evidence type="ECO:0008006" key="3">
    <source>
        <dbReference type="Google" id="ProtNLM"/>
    </source>
</evidence>
<proteinExistence type="predicted"/>
<reference evidence="2" key="1">
    <citation type="journal article" date="2019" name="Int. J. Syst. Evol. Microbiol.">
        <title>The Global Catalogue of Microorganisms (GCM) 10K type strain sequencing project: providing services to taxonomists for standard genome sequencing and annotation.</title>
        <authorList>
            <consortium name="The Broad Institute Genomics Platform"/>
            <consortium name="The Broad Institute Genome Sequencing Center for Infectious Disease"/>
            <person name="Wu L."/>
            <person name="Ma J."/>
        </authorList>
    </citation>
    <scope>NUCLEOTIDE SEQUENCE [LARGE SCALE GENOMIC DNA]</scope>
    <source>
        <strain evidence="2">CGMCC 1.8985</strain>
    </source>
</reference>
<protein>
    <recommendedName>
        <fullName evidence="3">Cupin domain-containing protein</fullName>
    </recommendedName>
</protein>
<comment type="caution">
    <text evidence="1">The sequence shown here is derived from an EMBL/GenBank/DDBJ whole genome shotgun (WGS) entry which is preliminary data.</text>
</comment>
<name>A0ABQ2EQ10_9GAMM</name>
<dbReference type="EMBL" id="BMME01000002">
    <property type="protein sequence ID" value="GGK16884.1"/>
    <property type="molecule type" value="Genomic_DNA"/>
</dbReference>
<keyword evidence="2" id="KW-1185">Reference proteome</keyword>
<dbReference type="RefSeq" id="WP_132987069.1">
    <property type="nucleotide sequence ID" value="NZ_BMME01000002.1"/>
</dbReference>
<gene>
    <name evidence="1" type="ORF">GCM10011394_27650</name>
</gene>
<dbReference type="Proteomes" id="UP000599009">
    <property type="component" value="Unassembled WGS sequence"/>
</dbReference>
<organism evidence="1 2">
    <name type="scientific">Luteimonas terricola</name>
    <dbReference type="NCBI Taxonomy" id="645597"/>
    <lineage>
        <taxon>Bacteria</taxon>
        <taxon>Pseudomonadati</taxon>
        <taxon>Pseudomonadota</taxon>
        <taxon>Gammaproteobacteria</taxon>
        <taxon>Lysobacterales</taxon>
        <taxon>Lysobacteraceae</taxon>
        <taxon>Luteimonas</taxon>
    </lineage>
</organism>
<dbReference type="InterPro" id="IPR011051">
    <property type="entry name" value="RmlC_Cupin_sf"/>
</dbReference>
<dbReference type="SUPFAM" id="SSF51182">
    <property type="entry name" value="RmlC-like cupins"/>
    <property type="match status" value="1"/>
</dbReference>
<sequence length="130" mass="14040">MRIAKTDIPARITIPGATARQIPDFGDASGYGAIGAEYFSLGQGTDMAPLLQGLTDDLCQSPHWGYLMEGEIIVTYKDGTHESVAAGDMFFWPPGHTVRVEKDAEVVLFSPQHEHGQVIDHMLGKLAGEA</sequence>
<dbReference type="InterPro" id="IPR014710">
    <property type="entry name" value="RmlC-like_jellyroll"/>
</dbReference>